<evidence type="ECO:0000313" key="4">
    <source>
        <dbReference type="EMBL" id="GAA2737387.1"/>
    </source>
</evidence>
<gene>
    <name evidence="4" type="ORF">GCM10009867_24330</name>
</gene>
<dbReference type="InterPro" id="IPR005183">
    <property type="entry name" value="DUF305_CopM-like"/>
</dbReference>
<feature type="compositionally biased region" description="Low complexity" evidence="1">
    <location>
        <begin position="32"/>
        <end position="49"/>
    </location>
</feature>
<dbReference type="EMBL" id="BAAARN010000003">
    <property type="protein sequence ID" value="GAA2737387.1"/>
    <property type="molecule type" value="Genomic_DNA"/>
</dbReference>
<dbReference type="Proteomes" id="UP001501326">
    <property type="component" value="Unassembled WGS sequence"/>
</dbReference>
<dbReference type="PANTHER" id="PTHR36933:SF1">
    <property type="entry name" value="SLL0788 PROTEIN"/>
    <property type="match status" value="1"/>
</dbReference>
<keyword evidence="2" id="KW-0732">Signal</keyword>
<feature type="domain" description="DUF305" evidence="3">
    <location>
        <begin position="65"/>
        <end position="212"/>
    </location>
</feature>
<sequence length="214" mass="22157">MTTFRRALVGASTTLVLGLALSACGDDDHSMMSGSGNGSMMGSSSSSGSPGAKATPATGAHNDADVSFASEMVPHHQQAIVMADMALRMGTSEDFVALAKAIKAAQAPEIAQMQGWLTGWGEDPAGTDHGAMGHDMGSMGGMMSDDDLTALEGTPRAKFEGMWLTMMIEHHEGAVEMSRTELTEGSNAEAKKLARSIIDSQTAEIATMEAMLAG</sequence>
<reference evidence="5" key="1">
    <citation type="journal article" date="2019" name="Int. J. Syst. Evol. Microbiol.">
        <title>The Global Catalogue of Microorganisms (GCM) 10K type strain sequencing project: providing services to taxonomists for standard genome sequencing and annotation.</title>
        <authorList>
            <consortium name="The Broad Institute Genomics Platform"/>
            <consortium name="The Broad Institute Genome Sequencing Center for Infectious Disease"/>
            <person name="Wu L."/>
            <person name="Ma J."/>
        </authorList>
    </citation>
    <scope>NUCLEOTIDE SEQUENCE [LARGE SCALE GENOMIC DNA]</scope>
    <source>
        <strain evidence="5">JCM 16378</strain>
    </source>
</reference>
<accession>A0ABP6H5Y4</accession>
<feature type="signal peptide" evidence="2">
    <location>
        <begin position="1"/>
        <end position="25"/>
    </location>
</feature>
<evidence type="ECO:0000256" key="2">
    <source>
        <dbReference type="SAM" id="SignalP"/>
    </source>
</evidence>
<evidence type="ECO:0000313" key="5">
    <source>
        <dbReference type="Proteomes" id="UP001501326"/>
    </source>
</evidence>
<dbReference type="Pfam" id="PF03713">
    <property type="entry name" value="DUF305"/>
    <property type="match status" value="1"/>
</dbReference>
<keyword evidence="5" id="KW-1185">Reference proteome</keyword>
<dbReference type="PROSITE" id="PS51257">
    <property type="entry name" value="PROKAR_LIPOPROTEIN"/>
    <property type="match status" value="1"/>
</dbReference>
<evidence type="ECO:0000259" key="3">
    <source>
        <dbReference type="Pfam" id="PF03713"/>
    </source>
</evidence>
<feature type="region of interest" description="Disordered" evidence="1">
    <location>
        <begin position="32"/>
        <end position="62"/>
    </location>
</feature>
<name>A0ABP6H5Y4_9MICO</name>
<dbReference type="InterPro" id="IPR012347">
    <property type="entry name" value="Ferritin-like"/>
</dbReference>
<dbReference type="RefSeq" id="WP_344193745.1">
    <property type="nucleotide sequence ID" value="NZ_BAAARN010000003.1"/>
</dbReference>
<comment type="caution">
    <text evidence="4">The sequence shown here is derived from an EMBL/GenBank/DDBJ whole genome shotgun (WGS) entry which is preliminary data.</text>
</comment>
<dbReference type="Gene3D" id="1.20.1260.10">
    <property type="match status" value="1"/>
</dbReference>
<dbReference type="PANTHER" id="PTHR36933">
    <property type="entry name" value="SLL0788 PROTEIN"/>
    <property type="match status" value="1"/>
</dbReference>
<organism evidence="4 5">
    <name type="scientific">Pedococcus aerophilus</name>
    <dbReference type="NCBI Taxonomy" id="436356"/>
    <lineage>
        <taxon>Bacteria</taxon>
        <taxon>Bacillati</taxon>
        <taxon>Actinomycetota</taxon>
        <taxon>Actinomycetes</taxon>
        <taxon>Micrococcales</taxon>
        <taxon>Intrasporangiaceae</taxon>
        <taxon>Pedococcus</taxon>
    </lineage>
</organism>
<proteinExistence type="predicted"/>
<evidence type="ECO:0000256" key="1">
    <source>
        <dbReference type="SAM" id="MobiDB-lite"/>
    </source>
</evidence>
<feature type="chain" id="PRO_5046728585" evidence="2">
    <location>
        <begin position="26"/>
        <end position="214"/>
    </location>
</feature>
<protein>
    <submittedName>
        <fullName evidence="4">DUF305 domain-containing protein</fullName>
    </submittedName>
</protein>